<evidence type="ECO:0000313" key="2">
    <source>
        <dbReference type="EMBL" id="EFI97452.1"/>
    </source>
</evidence>
<dbReference type="OrthoDB" id="3010635at2759"/>
<feature type="signal peptide" evidence="1">
    <location>
        <begin position="1"/>
        <end position="22"/>
    </location>
</feature>
<protein>
    <submittedName>
        <fullName evidence="2">Expressed protein</fullName>
    </submittedName>
</protein>
<name>D8Q5Q6_SCHCM</name>
<dbReference type="HOGENOM" id="CLU_058858_1_0_1"/>
<feature type="chain" id="PRO_5003120649" evidence="1">
    <location>
        <begin position="23"/>
        <end position="389"/>
    </location>
</feature>
<dbReference type="Gene3D" id="2.170.15.10">
    <property type="entry name" value="Proaerolysin, chain A, domain 3"/>
    <property type="match status" value="1"/>
</dbReference>
<dbReference type="InParanoid" id="D8Q5Q6"/>
<dbReference type="SUPFAM" id="SSF56973">
    <property type="entry name" value="Aerolisin/ETX pore-forming domain"/>
    <property type="match status" value="1"/>
</dbReference>
<keyword evidence="3" id="KW-1185">Reference proteome</keyword>
<dbReference type="VEuPathDB" id="FungiDB:SCHCODRAFT_02667612"/>
<dbReference type="RefSeq" id="XP_003032355.1">
    <property type="nucleotide sequence ID" value="XM_003032309.1"/>
</dbReference>
<dbReference type="STRING" id="578458.D8Q5Q6"/>
<proteinExistence type="predicted"/>
<dbReference type="eggNOG" id="ENOG502SREE">
    <property type="taxonomic scope" value="Eukaryota"/>
</dbReference>
<dbReference type="AlphaFoldDB" id="D8Q5Q6"/>
<keyword evidence="1" id="KW-0732">Signal</keyword>
<reference evidence="2 3" key="1">
    <citation type="journal article" date="2010" name="Nat. Biotechnol.">
        <title>Genome sequence of the model mushroom Schizophyllum commune.</title>
        <authorList>
            <person name="Ohm R.A."/>
            <person name="de Jong J.F."/>
            <person name="Lugones L.G."/>
            <person name="Aerts A."/>
            <person name="Kothe E."/>
            <person name="Stajich J.E."/>
            <person name="de Vries R.P."/>
            <person name="Record E."/>
            <person name="Levasseur A."/>
            <person name="Baker S.E."/>
            <person name="Bartholomew K.A."/>
            <person name="Coutinho P.M."/>
            <person name="Erdmann S."/>
            <person name="Fowler T.J."/>
            <person name="Gathman A.C."/>
            <person name="Lombard V."/>
            <person name="Henrissat B."/>
            <person name="Knabe N."/>
            <person name="Kuees U."/>
            <person name="Lilly W.W."/>
            <person name="Lindquist E."/>
            <person name="Lucas S."/>
            <person name="Magnuson J.K."/>
            <person name="Piumi F."/>
            <person name="Raudaskoski M."/>
            <person name="Salamov A."/>
            <person name="Schmutz J."/>
            <person name="Schwarze F.W.M.R."/>
            <person name="vanKuyk P.A."/>
            <person name="Horton J.S."/>
            <person name="Grigoriev I.V."/>
            <person name="Woesten H.A.B."/>
        </authorList>
    </citation>
    <scope>NUCLEOTIDE SEQUENCE [LARGE SCALE GENOMIC DNA]</scope>
    <source>
        <strain evidence="3">H4-8 / FGSC 9210</strain>
    </source>
</reference>
<gene>
    <name evidence="2" type="ORF">SCHCODRAFT_257269</name>
</gene>
<sequence length="389" mass="41214">MVHRILSLVFVAIALAGHAAQASPTGLVEGANTELHARDANTGLHVLDGLAVLEEVPEDAAYGTVDESTGNIYPFAANGTALGVVVENGNGATDMAGYTGGTDGMQDNSTALVSRAAQARGCTALDSKTVQTLPGWKRLSGLADSQISTRARNIGTNEGPDLPATICITTKPIDIAVNGKPKCSDNTQSIQGHFNGTSGSAEISVVTGTDYRIESTTTQTTTFGISLTYSASFEIPGVASVGASTTISSEIANSYGETTSGSSLHQVTSTVRADHKDGQQCKVNLNTKTCTTHGGANVPFIARGVVWFNYHDRVKGHYKWWYRMEDFLSESERSLFLHVESVIASETKASYGVVCAYDDMEGANKEDRRLPKRCISRCPAEVPSTLMFS</sequence>
<dbReference type="EMBL" id="GL377306">
    <property type="protein sequence ID" value="EFI97452.1"/>
    <property type="molecule type" value="Genomic_DNA"/>
</dbReference>
<dbReference type="GeneID" id="9596441"/>
<dbReference type="KEGG" id="scm:SCHCO_02667612"/>
<evidence type="ECO:0000256" key="1">
    <source>
        <dbReference type="SAM" id="SignalP"/>
    </source>
</evidence>
<evidence type="ECO:0000313" key="3">
    <source>
        <dbReference type="Proteomes" id="UP000007431"/>
    </source>
</evidence>
<accession>D8Q5Q6</accession>
<organism evidence="3">
    <name type="scientific">Schizophyllum commune (strain H4-8 / FGSC 9210)</name>
    <name type="common">Split gill fungus</name>
    <dbReference type="NCBI Taxonomy" id="578458"/>
    <lineage>
        <taxon>Eukaryota</taxon>
        <taxon>Fungi</taxon>
        <taxon>Dikarya</taxon>
        <taxon>Basidiomycota</taxon>
        <taxon>Agaricomycotina</taxon>
        <taxon>Agaricomycetes</taxon>
        <taxon>Agaricomycetidae</taxon>
        <taxon>Agaricales</taxon>
        <taxon>Schizophyllaceae</taxon>
        <taxon>Schizophyllum</taxon>
    </lineage>
</organism>
<dbReference type="Proteomes" id="UP000007431">
    <property type="component" value="Unassembled WGS sequence"/>
</dbReference>